<gene>
    <name evidence="2" type="ORF">FIBSPDRAFT_537696</name>
</gene>
<name>A0A166J8A2_9AGAM</name>
<reference evidence="2 3" key="1">
    <citation type="journal article" date="2016" name="Mol. Biol. Evol.">
        <title>Comparative Genomics of Early-Diverging Mushroom-Forming Fungi Provides Insights into the Origins of Lignocellulose Decay Capabilities.</title>
        <authorList>
            <person name="Nagy L.G."/>
            <person name="Riley R."/>
            <person name="Tritt A."/>
            <person name="Adam C."/>
            <person name="Daum C."/>
            <person name="Floudas D."/>
            <person name="Sun H."/>
            <person name="Yadav J.S."/>
            <person name="Pangilinan J."/>
            <person name="Larsson K.H."/>
            <person name="Matsuura K."/>
            <person name="Barry K."/>
            <person name="Labutti K."/>
            <person name="Kuo R."/>
            <person name="Ohm R.A."/>
            <person name="Bhattacharya S.S."/>
            <person name="Shirouzu T."/>
            <person name="Yoshinaga Y."/>
            <person name="Martin F.M."/>
            <person name="Grigoriev I.V."/>
            <person name="Hibbett D.S."/>
        </authorList>
    </citation>
    <scope>NUCLEOTIDE SEQUENCE [LARGE SCALE GENOMIC DNA]</scope>
    <source>
        <strain evidence="2 3">CBS 109695</strain>
    </source>
</reference>
<dbReference type="AlphaFoldDB" id="A0A166J8A2"/>
<dbReference type="STRING" id="436010.A0A166J8A2"/>
<keyword evidence="1" id="KW-0812">Transmembrane</keyword>
<protein>
    <submittedName>
        <fullName evidence="2">Uncharacterized protein</fullName>
    </submittedName>
</protein>
<feature type="transmembrane region" description="Helical" evidence="1">
    <location>
        <begin position="291"/>
        <end position="310"/>
    </location>
</feature>
<evidence type="ECO:0000313" key="2">
    <source>
        <dbReference type="EMBL" id="KZP20595.1"/>
    </source>
</evidence>
<evidence type="ECO:0000313" key="3">
    <source>
        <dbReference type="Proteomes" id="UP000076532"/>
    </source>
</evidence>
<sequence>MANTSCSSGFPSINDLLVQAEAGQVNITAVVSTCQEICTMAWGAGNPDLSGIGLIICYVFQAVLTVLFGPLFCVFYYHFHDDLADGTKTKLGEKLEELHDTFLDTIAQFSVPVAVAAVIRLHQDPPFYEIDFMHSLTTMQFLSLLATAVTAGIFGRSDKYKSPMRIIVICIYGLFDFGFYMGLVGGLRTSAARWEAINELGHACQEYGTLLPGFEAIKKLRWLLPHVNWDFSVKDYFKNFFKFDGAKELAEFKMVLTIIGFVLAGIVCLVIVVGVVLLLGSRFAEKCIPTIGLMSLGLSIGALVELARMMQTRTFMQVITGPDFADNDWGFGQVVSLFLWVPMCAEALYFLCQLVPCLRTAEAEYEKV</sequence>
<proteinExistence type="predicted"/>
<feature type="transmembrane region" description="Helical" evidence="1">
    <location>
        <begin position="132"/>
        <end position="154"/>
    </location>
</feature>
<keyword evidence="3" id="KW-1185">Reference proteome</keyword>
<dbReference type="EMBL" id="KV417554">
    <property type="protein sequence ID" value="KZP20595.1"/>
    <property type="molecule type" value="Genomic_DNA"/>
</dbReference>
<accession>A0A166J8A2</accession>
<keyword evidence="1" id="KW-0472">Membrane</keyword>
<feature type="transmembrane region" description="Helical" evidence="1">
    <location>
        <begin position="330"/>
        <end position="351"/>
    </location>
</feature>
<keyword evidence="1" id="KW-1133">Transmembrane helix</keyword>
<evidence type="ECO:0000256" key="1">
    <source>
        <dbReference type="SAM" id="Phobius"/>
    </source>
</evidence>
<dbReference type="OrthoDB" id="2986689at2759"/>
<organism evidence="2 3">
    <name type="scientific">Athelia psychrophila</name>
    <dbReference type="NCBI Taxonomy" id="1759441"/>
    <lineage>
        <taxon>Eukaryota</taxon>
        <taxon>Fungi</taxon>
        <taxon>Dikarya</taxon>
        <taxon>Basidiomycota</taxon>
        <taxon>Agaricomycotina</taxon>
        <taxon>Agaricomycetes</taxon>
        <taxon>Agaricomycetidae</taxon>
        <taxon>Atheliales</taxon>
        <taxon>Atheliaceae</taxon>
        <taxon>Athelia</taxon>
    </lineage>
</organism>
<feature type="transmembrane region" description="Helical" evidence="1">
    <location>
        <begin position="52"/>
        <end position="77"/>
    </location>
</feature>
<feature type="transmembrane region" description="Helical" evidence="1">
    <location>
        <begin position="166"/>
        <end position="187"/>
    </location>
</feature>
<dbReference type="Proteomes" id="UP000076532">
    <property type="component" value="Unassembled WGS sequence"/>
</dbReference>
<feature type="transmembrane region" description="Helical" evidence="1">
    <location>
        <begin position="254"/>
        <end position="279"/>
    </location>
</feature>